<organism evidence="2 3">
    <name type="scientific">Clonostachys solani</name>
    <dbReference type="NCBI Taxonomy" id="160281"/>
    <lineage>
        <taxon>Eukaryota</taxon>
        <taxon>Fungi</taxon>
        <taxon>Dikarya</taxon>
        <taxon>Ascomycota</taxon>
        <taxon>Pezizomycotina</taxon>
        <taxon>Sordariomycetes</taxon>
        <taxon>Hypocreomycetidae</taxon>
        <taxon>Hypocreales</taxon>
        <taxon>Bionectriaceae</taxon>
        <taxon>Clonostachys</taxon>
    </lineage>
</organism>
<evidence type="ECO:0000313" key="3">
    <source>
        <dbReference type="Proteomes" id="UP000775872"/>
    </source>
</evidence>
<comment type="caution">
    <text evidence="2">The sequence shown here is derived from an EMBL/GenBank/DDBJ whole genome shotgun (WGS) entry which is preliminary data.</text>
</comment>
<dbReference type="OrthoDB" id="2958217at2759"/>
<protein>
    <recommendedName>
        <fullName evidence="1">Heterokaryon incompatibility domain-containing protein</fullName>
    </recommendedName>
</protein>
<sequence length="345" mass="38606">MVFQGRLCRTCSGFGFDKDHPPFGKDVLAERNIFKPKAILKLGLLGQVRVRDCPLCRLVTFATLEIQRTENYLLGDGHEVGLWWLNYPSQCGVFSVWLASRGISAGTVLSFVRSRSEPAHTNPHGLYMPFSQSQIDFGKVRSWLAECEKTHSSCHPFLRHRGAALGDVFPGLKVLRLIDVHQHCLVEVCECTRYRLMQPDAIRQAWDLIPKTIQDAITITQLVGERYLWVDSLCLVQNDPEDLRHGTSVMDLIYEQSILCIVAAGGKDANAGLRGAGPGSRGTSQAIAEIEPGLRLAVYTDPCHLLQDTVYNSRGWTNKLYHADHFVSSTTKYTFAAPAEYTLRQ</sequence>
<dbReference type="EMBL" id="CABFOC020000031">
    <property type="protein sequence ID" value="CAH0047729.1"/>
    <property type="molecule type" value="Genomic_DNA"/>
</dbReference>
<dbReference type="InterPro" id="IPR010730">
    <property type="entry name" value="HET"/>
</dbReference>
<keyword evidence="3" id="KW-1185">Reference proteome</keyword>
<dbReference type="Pfam" id="PF06985">
    <property type="entry name" value="HET"/>
    <property type="match status" value="1"/>
</dbReference>
<dbReference type="AlphaFoldDB" id="A0A9N9Z2I8"/>
<evidence type="ECO:0000313" key="2">
    <source>
        <dbReference type="EMBL" id="CAH0047729.1"/>
    </source>
</evidence>
<dbReference type="Proteomes" id="UP000775872">
    <property type="component" value="Unassembled WGS sequence"/>
</dbReference>
<name>A0A9N9Z2I8_9HYPO</name>
<feature type="domain" description="Heterokaryon incompatibility" evidence="1">
    <location>
        <begin position="203"/>
        <end position="317"/>
    </location>
</feature>
<gene>
    <name evidence="2" type="ORF">CSOL1703_00013747</name>
</gene>
<reference evidence="2" key="1">
    <citation type="submission" date="2021-10" db="EMBL/GenBank/DDBJ databases">
        <authorList>
            <person name="Piombo E."/>
        </authorList>
    </citation>
    <scope>NUCLEOTIDE SEQUENCE</scope>
</reference>
<proteinExistence type="predicted"/>
<dbReference type="PANTHER" id="PTHR33112:SF12">
    <property type="entry name" value="HETEROKARYON INCOMPATIBILITY DOMAIN-CONTAINING PROTEIN"/>
    <property type="match status" value="1"/>
</dbReference>
<evidence type="ECO:0000259" key="1">
    <source>
        <dbReference type="Pfam" id="PF06985"/>
    </source>
</evidence>
<accession>A0A9N9Z2I8</accession>
<dbReference type="PANTHER" id="PTHR33112">
    <property type="entry name" value="DOMAIN PROTEIN, PUTATIVE-RELATED"/>
    <property type="match status" value="1"/>
</dbReference>